<feature type="non-terminal residue" evidence="1">
    <location>
        <position position="113"/>
    </location>
</feature>
<organism evidence="1">
    <name type="scientific">Arion vulgaris</name>
    <dbReference type="NCBI Taxonomy" id="1028688"/>
    <lineage>
        <taxon>Eukaryota</taxon>
        <taxon>Metazoa</taxon>
        <taxon>Spiralia</taxon>
        <taxon>Lophotrochozoa</taxon>
        <taxon>Mollusca</taxon>
        <taxon>Gastropoda</taxon>
        <taxon>Heterobranchia</taxon>
        <taxon>Euthyneura</taxon>
        <taxon>Panpulmonata</taxon>
        <taxon>Eupulmonata</taxon>
        <taxon>Stylommatophora</taxon>
        <taxon>Helicina</taxon>
        <taxon>Arionoidea</taxon>
        <taxon>Arionidae</taxon>
        <taxon>Arion</taxon>
    </lineage>
</organism>
<dbReference type="AlphaFoldDB" id="A0A0B6XT73"/>
<reference evidence="1" key="1">
    <citation type="submission" date="2014-12" db="EMBL/GenBank/DDBJ databases">
        <title>Insight into the proteome of Arion vulgaris.</title>
        <authorList>
            <person name="Aradska J."/>
            <person name="Bulat T."/>
            <person name="Smidak R."/>
            <person name="Sarate P."/>
            <person name="Gangsoo J."/>
            <person name="Sialana F."/>
            <person name="Bilban M."/>
            <person name="Lubec G."/>
        </authorList>
    </citation>
    <scope>NUCLEOTIDE SEQUENCE</scope>
    <source>
        <tissue evidence="1">Skin</tissue>
    </source>
</reference>
<sequence length="113" mass="12634">VEESGAFFKGEGEKVLDDIEFDDENCDNSESDCQELDDCEADCREVHDCECNEGHCKWGAFDDQEREDGKLDGEVENDLACNILLPLAALLSGEMFNSCSFEGMCNTLVRDDF</sequence>
<dbReference type="EMBL" id="HACG01000367">
    <property type="protein sequence ID" value="CEK47232.1"/>
    <property type="molecule type" value="Transcribed_RNA"/>
</dbReference>
<proteinExistence type="predicted"/>
<gene>
    <name evidence="1" type="primary">ORF833</name>
</gene>
<name>A0A0B6XT73_9EUPU</name>
<accession>A0A0B6XT73</accession>
<protein>
    <submittedName>
        <fullName evidence="1">Uncharacterized protein</fullName>
    </submittedName>
</protein>
<evidence type="ECO:0000313" key="1">
    <source>
        <dbReference type="EMBL" id="CEK47232.1"/>
    </source>
</evidence>
<feature type="non-terminal residue" evidence="1">
    <location>
        <position position="1"/>
    </location>
</feature>